<proteinExistence type="predicted"/>
<reference evidence="1" key="1">
    <citation type="submission" date="2015-08" db="EMBL/GenBank/DDBJ databases">
        <title>Complete DNA Sequence of Pseudomonas syringae pv. actinidiae, the Causal Agent of Kiwifruit Canker Disease.</title>
        <authorList>
            <person name="Rikkerink E.H.A."/>
            <person name="Fineran P.C."/>
        </authorList>
    </citation>
    <scope>NUCLEOTIDE SEQUENCE</scope>
    <source>
        <strain evidence="1">DSM 13666</strain>
    </source>
</reference>
<gene>
    <name evidence="1" type="ORF">AMD02_14465</name>
</gene>
<organism evidence="1">
    <name type="scientific">Halalkalibacterium halodurans</name>
    <name type="common">Bacillus halodurans</name>
    <dbReference type="NCBI Taxonomy" id="86665"/>
    <lineage>
        <taxon>Bacteria</taxon>
        <taxon>Bacillati</taxon>
        <taxon>Bacillota</taxon>
        <taxon>Bacilli</taxon>
        <taxon>Bacillales</taxon>
        <taxon>Bacillaceae</taxon>
        <taxon>Halalkalibacterium (ex Joshi et al. 2022)</taxon>
    </lineage>
</organism>
<sequence>MSNAKLVTFTEGEDFYLYHHIEVLGEAEGCLRCAHQMSKEPRHIIDRYRLLKAQQKEETRQIAV</sequence>
<dbReference type="AlphaFoldDB" id="A0A0M0KMT3"/>
<name>A0A0M0KMT3_ALKHA</name>
<dbReference type="RefSeq" id="WP_053431766.1">
    <property type="nucleotide sequence ID" value="NZ_LILD02000002.1"/>
</dbReference>
<dbReference type="PATRIC" id="fig|136160.3.peg.3358"/>
<evidence type="ECO:0000313" key="1">
    <source>
        <dbReference type="EMBL" id="KOO39917.1"/>
    </source>
</evidence>
<accession>A0A0M0KMT3</accession>
<dbReference type="EMBL" id="LILD01000001">
    <property type="protein sequence ID" value="KOO39917.1"/>
    <property type="molecule type" value="Genomic_DNA"/>
</dbReference>
<protein>
    <submittedName>
        <fullName evidence="1">Uncharacterized protein</fullName>
    </submittedName>
</protein>
<comment type="caution">
    <text evidence="1">The sequence shown here is derived from an EMBL/GenBank/DDBJ whole genome shotgun (WGS) entry which is preliminary data.</text>
</comment>